<evidence type="ECO:0000256" key="2">
    <source>
        <dbReference type="SAM" id="MobiDB-lite"/>
    </source>
</evidence>
<evidence type="ECO:0000313" key="4">
    <source>
        <dbReference type="EMBL" id="CUR38988.1"/>
    </source>
</evidence>
<sequence>MTKYSSEFKVKLVREWATDGLSSYQLAKKYHLSHHYIQYWIEQARLQGITSLQHRRVKRTFSADFKLSVINYYQTHEESMAMVAAKYDLLPNQISHWKRDFHQGGYQALKPHPKGRPPKAKKKNRKALKKQVNKNEIERLKEELAQTKQELYDVKMDRDILKKSLALFGPSKLDKKHK</sequence>
<comment type="similarity">
    <text evidence="1">Belongs to the IS150/IS1296 orfA family.</text>
</comment>
<dbReference type="InterPro" id="IPR055247">
    <property type="entry name" value="InsJ-like_HTH"/>
</dbReference>
<feature type="compositionally biased region" description="Basic residues" evidence="2">
    <location>
        <begin position="111"/>
        <end position="132"/>
    </location>
</feature>
<dbReference type="PANTHER" id="PTHR33795:SF1">
    <property type="entry name" value="INSERTION ELEMENT IS150 PROTEIN INSJ"/>
    <property type="match status" value="1"/>
</dbReference>
<gene>
    <name evidence="4" type="ORF">LRLP16767_LR3C6_00948</name>
</gene>
<dbReference type="PANTHER" id="PTHR33795">
    <property type="entry name" value="INSERTION ELEMENT IS150 PROTEIN INSJ"/>
    <property type="match status" value="1"/>
</dbReference>
<dbReference type="Pfam" id="PF13518">
    <property type="entry name" value="HTH_28"/>
    <property type="match status" value="1"/>
</dbReference>
<dbReference type="EMBL" id="LN887397">
    <property type="protein sequence ID" value="CUR38988.1"/>
    <property type="molecule type" value="Genomic_DNA"/>
</dbReference>
<dbReference type="InterPro" id="IPR010921">
    <property type="entry name" value="Trp_repressor/repl_initiator"/>
</dbReference>
<dbReference type="InterPro" id="IPR036388">
    <property type="entry name" value="WH-like_DNA-bd_sf"/>
</dbReference>
<proteinExistence type="inferred from homology"/>
<dbReference type="Gene3D" id="1.10.10.10">
    <property type="entry name" value="Winged helix-like DNA-binding domain superfamily/Winged helix DNA-binding domain"/>
    <property type="match status" value="2"/>
</dbReference>
<dbReference type="GO" id="GO:0043565">
    <property type="term" value="F:sequence-specific DNA binding"/>
    <property type="evidence" value="ECO:0007669"/>
    <property type="project" value="InterPro"/>
</dbReference>
<dbReference type="AlphaFoldDB" id="A0A0U5F330"/>
<evidence type="ECO:0000259" key="3">
    <source>
        <dbReference type="Pfam" id="PF13518"/>
    </source>
</evidence>
<evidence type="ECO:0000256" key="1">
    <source>
        <dbReference type="ARBA" id="ARBA00038232"/>
    </source>
</evidence>
<accession>A0A0U5F330</accession>
<dbReference type="SUPFAM" id="SSF48295">
    <property type="entry name" value="TrpR-like"/>
    <property type="match status" value="2"/>
</dbReference>
<dbReference type="InterPro" id="IPR052057">
    <property type="entry name" value="IS150/IS1296_orfA-like"/>
</dbReference>
<feature type="domain" description="Insertion element IS150 protein InsJ-like helix-turn-helix" evidence="3">
    <location>
        <begin position="65"/>
        <end position="117"/>
    </location>
</feature>
<reference evidence="4" key="1">
    <citation type="submission" date="2015-10" db="EMBL/GenBank/DDBJ databases">
        <authorList>
            <person name="Gilbert D.G."/>
        </authorList>
    </citation>
    <scope>NUCLEOTIDE SEQUENCE</scope>
    <source>
        <strain evidence="4">3c6</strain>
    </source>
</reference>
<name>A0A0U5F330_LIMRT</name>
<feature type="region of interest" description="Disordered" evidence="2">
    <location>
        <begin position="105"/>
        <end position="134"/>
    </location>
</feature>
<organism evidence="4">
    <name type="scientific">Limosilactobacillus reuteri</name>
    <name type="common">Lactobacillus reuteri</name>
    <dbReference type="NCBI Taxonomy" id="1598"/>
    <lineage>
        <taxon>Bacteria</taxon>
        <taxon>Bacillati</taxon>
        <taxon>Bacillota</taxon>
        <taxon>Bacilli</taxon>
        <taxon>Lactobacillales</taxon>
        <taxon>Lactobacillaceae</taxon>
        <taxon>Limosilactobacillus</taxon>
    </lineage>
</organism>
<protein>
    <submittedName>
        <fullName evidence="4">Mobile element protein</fullName>
    </submittedName>
</protein>